<gene>
    <name evidence="1" type="ORF">BZM27_36845</name>
</gene>
<name>A0A4R0XBH6_9BURK</name>
<sequence length="63" mass="7147">MKSYQVHAQAAQMDSKSTGLVLIRKRRVEPEVDTEQTNWRGCTDFAKSCTADLEAILFSQRSI</sequence>
<dbReference type="AlphaFoldDB" id="A0A4R0XBH6"/>
<reference evidence="1 2" key="1">
    <citation type="submission" date="2017-02" db="EMBL/GenBank/DDBJ databases">
        <title>Paraburkholderia sophoroidis sp. nov. and Paraburkholderia steynii sp. nov. rhizobial symbionts of the fynbos legume Hypocalyptus sophoroides.</title>
        <authorList>
            <person name="Steenkamp E.T."/>
            <person name="Beukes C.W."/>
            <person name="Van Zyl E."/>
            <person name="Avontuur J."/>
            <person name="Chan W.Y."/>
            <person name="Hassen A."/>
            <person name="Palmer M."/>
            <person name="Mthombeni L."/>
            <person name="Phalane F."/>
            <person name="Sereme K."/>
            <person name="Venter S.N."/>
        </authorList>
    </citation>
    <scope>NUCLEOTIDE SEQUENCE [LARGE SCALE GENOMIC DNA]</scope>
    <source>
        <strain evidence="1 2">HC1.1ba</strain>
    </source>
</reference>
<dbReference type="Proteomes" id="UP000294200">
    <property type="component" value="Unassembled WGS sequence"/>
</dbReference>
<organism evidence="1 2">
    <name type="scientific">Paraburkholderia steynii</name>
    <dbReference type="NCBI Taxonomy" id="1245441"/>
    <lineage>
        <taxon>Bacteria</taxon>
        <taxon>Pseudomonadati</taxon>
        <taxon>Pseudomonadota</taxon>
        <taxon>Betaproteobacteria</taxon>
        <taxon>Burkholderiales</taxon>
        <taxon>Burkholderiaceae</taxon>
        <taxon>Paraburkholderia</taxon>
    </lineage>
</organism>
<comment type="caution">
    <text evidence="1">The sequence shown here is derived from an EMBL/GenBank/DDBJ whole genome shotgun (WGS) entry which is preliminary data.</text>
</comment>
<accession>A0A4R0XBH6</accession>
<keyword evidence="2" id="KW-1185">Reference proteome</keyword>
<protein>
    <submittedName>
        <fullName evidence="1">Uncharacterized protein</fullName>
    </submittedName>
</protein>
<evidence type="ECO:0000313" key="2">
    <source>
        <dbReference type="Proteomes" id="UP000294200"/>
    </source>
</evidence>
<proteinExistence type="predicted"/>
<dbReference type="EMBL" id="MWML01000202">
    <property type="protein sequence ID" value="TCG05020.1"/>
    <property type="molecule type" value="Genomic_DNA"/>
</dbReference>
<evidence type="ECO:0000313" key="1">
    <source>
        <dbReference type="EMBL" id="TCG05020.1"/>
    </source>
</evidence>